<dbReference type="InterPro" id="IPR027451">
    <property type="entry name" value="EmbABC_dom1"/>
</dbReference>
<dbReference type="Pfam" id="PF14896">
    <property type="entry name" value="Arabino_trans_C"/>
    <property type="match status" value="1"/>
</dbReference>
<evidence type="ECO:0000256" key="9">
    <source>
        <dbReference type="ARBA" id="ARBA00023136"/>
    </source>
</evidence>
<keyword evidence="17" id="KW-1185">Reference proteome</keyword>
<feature type="compositionally biased region" description="Polar residues" evidence="11">
    <location>
        <begin position="791"/>
        <end position="803"/>
    </location>
</feature>
<keyword evidence="5" id="KW-0328">Glycosyltransferase</keyword>
<feature type="domain" description="Arabinosyltransferas concanavalin like" evidence="15">
    <location>
        <begin position="55"/>
        <end position="213"/>
    </location>
</feature>
<comment type="similarity">
    <text evidence="3">Belongs to the emb family.</text>
</comment>
<feature type="transmembrane region" description="Helical" evidence="12">
    <location>
        <begin position="364"/>
        <end position="383"/>
    </location>
</feature>
<dbReference type="InterPro" id="IPR032731">
    <property type="entry name" value="Arabino_trans_C"/>
</dbReference>
<dbReference type="Gene3D" id="2.60.120.940">
    <property type="entry name" value="EmbC, C-terminal domain, subdomain 2"/>
    <property type="match status" value="1"/>
</dbReference>
<dbReference type="Proteomes" id="UP001597286">
    <property type="component" value="Unassembled WGS sequence"/>
</dbReference>
<feature type="transmembrane region" description="Helical" evidence="12">
    <location>
        <begin position="612"/>
        <end position="629"/>
    </location>
</feature>
<keyword evidence="9 12" id="KW-0472">Membrane</keyword>
<keyword evidence="7 12" id="KW-0812">Transmembrane</keyword>
<keyword evidence="8 12" id="KW-1133">Transmembrane helix</keyword>
<evidence type="ECO:0000256" key="4">
    <source>
        <dbReference type="ARBA" id="ARBA00022475"/>
    </source>
</evidence>
<name>A0ABW4P945_9NOCA</name>
<evidence type="ECO:0000256" key="10">
    <source>
        <dbReference type="ARBA" id="ARBA00023316"/>
    </source>
</evidence>
<dbReference type="Pfam" id="PF17689">
    <property type="entry name" value="Arabino_trans_N"/>
    <property type="match status" value="1"/>
</dbReference>
<feature type="transmembrane region" description="Helical" evidence="12">
    <location>
        <begin position="261"/>
        <end position="279"/>
    </location>
</feature>
<keyword evidence="6" id="KW-0808">Transferase</keyword>
<feature type="transmembrane region" description="Helical" evidence="12">
    <location>
        <begin position="523"/>
        <end position="544"/>
    </location>
</feature>
<gene>
    <name evidence="16" type="ORF">ACFSJG_18685</name>
</gene>
<dbReference type="InterPro" id="IPR007680">
    <property type="entry name" value="Arabino_trans_central"/>
</dbReference>
<dbReference type="Pfam" id="PF04602">
    <property type="entry name" value="Arabinose_trans"/>
    <property type="match status" value="1"/>
</dbReference>
<accession>A0ABW4P945</accession>
<dbReference type="EMBL" id="JBHUFB010000013">
    <property type="protein sequence ID" value="MFD1814249.1"/>
    <property type="molecule type" value="Genomic_DNA"/>
</dbReference>
<reference evidence="17" key="1">
    <citation type="journal article" date="2019" name="Int. J. Syst. Evol. Microbiol.">
        <title>The Global Catalogue of Microorganisms (GCM) 10K type strain sequencing project: providing services to taxonomists for standard genome sequencing and annotation.</title>
        <authorList>
            <consortium name="The Broad Institute Genomics Platform"/>
            <consortium name="The Broad Institute Genome Sequencing Center for Infectious Disease"/>
            <person name="Wu L."/>
            <person name="Ma J."/>
        </authorList>
    </citation>
    <scope>NUCLEOTIDE SEQUENCE [LARGE SCALE GENOMIC DNA]</scope>
    <source>
        <strain evidence="17">DT72</strain>
    </source>
</reference>
<evidence type="ECO:0000256" key="11">
    <source>
        <dbReference type="SAM" id="MobiDB-lite"/>
    </source>
</evidence>
<evidence type="ECO:0000256" key="3">
    <source>
        <dbReference type="ARBA" id="ARBA00008195"/>
    </source>
</evidence>
<feature type="transmembrane region" description="Helical" evidence="12">
    <location>
        <begin position="223"/>
        <end position="240"/>
    </location>
</feature>
<keyword evidence="10" id="KW-0961">Cell wall biogenesis/degradation</keyword>
<proteinExistence type="inferred from homology"/>
<dbReference type="InterPro" id="IPR042486">
    <property type="entry name" value="Arabino_trans_C_2"/>
</dbReference>
<evidence type="ECO:0000256" key="2">
    <source>
        <dbReference type="ARBA" id="ARBA00004651"/>
    </source>
</evidence>
<evidence type="ECO:0000313" key="16">
    <source>
        <dbReference type="EMBL" id="MFD1814249.1"/>
    </source>
</evidence>
<evidence type="ECO:0000259" key="13">
    <source>
        <dbReference type="Pfam" id="PF04602"/>
    </source>
</evidence>
<evidence type="ECO:0000256" key="12">
    <source>
        <dbReference type="SAM" id="Phobius"/>
    </source>
</evidence>
<sequence length="1092" mass="114807">MTNTTTATGTPPPHSSAARGRPVSPTGPQRTRLVAVISAVAGVLAALAIPFLPVEQTQARISWPQGGSLDGVTAPLVSYSPTDLDIRIPCTALGELAATGGGVLVSTAPIGAAQPDRWALSARVLDRGGSAQLEVVTRNTILLSTPVTSLTGTDCAVTITSTPTRTVAAVTGSDNDTEQVFDRDLRPQMVGVFSDLDGAAPAGLRVDATLDTRFTTSPTPLKLLAMIVAILATAIALWSLHRLDTVDGRHSRRFLPASWWSFTRIDAVVVGVLALWHVIGANTSDDGYQLGMARTAGEAGYMANYFRWFGVPEAPFGTPFYDVLAVMTQLSTASIWMRLPALAAGLLAWWLLSREVAPRLGVAARRTSLPLWTGALVFLAFWLPFNNGLRPEPIVAVGVLLTWCSVERAVATRRLFPAAAAILVGAITVTAGPSGIICFAALISGARPIARIVADRARLVGHAALLLPMISAGLVVLVAAFADQSFAAVREMQRVHAVGPDEPWFNEYLRYQWLLQDSTDGSLARRFAVITMVLCLTTVVVALLRRGRIPGAATGPTSRIAGTTLGAMVLMTFVPTKWTHHFGIYAGLAGALAIAAAIAVAPAVLRSRRNRALFAAAMTCVVAISFAGRNDWWYVSSYGVPWFDKPPSIGGHGFAVAFLALAVLLFGVAAWFHIHPSASARTDKPSRLWAIPPLTVAAAVMVAFEVLSLAKGAVSQYPAYSVARSNVDALTGSTCGLANDVLLETDPNASMLQPLSGNTATALAAGGGDGFTPNGVAQDLTPAAEDVASGTANTVDRTGADQNTTGSTAGTGGGFGGEGVNGSTVALPFGLDPVTTPVLGSDGADGVATVTTDWYRLPEPDGSGSRGDLVSISAAGSIRSVDSDGIETYGQDLVIEYGARGTGDAITPLGSVVPLDIGPTPSWRNLRVPLDTLPAEADVVRVVAADHDVRPEQWLAFTPPRVPQTRTLQEVVGRDTPVLLDWAVGLNFPCQHQMLHSNGVAEVPEYRISPDRPLAVVTGLWQDHYGGGPLGWTQLLLGARTIPSYLAHDWDRDWGSIEQFVPIDRAAAPAQIQTEAVTRSGFWTPGPINITS</sequence>
<feature type="domain" description="Arabinosyltransferase C-terminal" evidence="14">
    <location>
        <begin position="706"/>
        <end position="1089"/>
    </location>
</feature>
<feature type="transmembrane region" description="Helical" evidence="12">
    <location>
        <begin position="335"/>
        <end position="352"/>
    </location>
</feature>
<feature type="transmembrane region" description="Helical" evidence="12">
    <location>
        <begin position="686"/>
        <end position="710"/>
    </location>
</feature>
<dbReference type="RefSeq" id="WP_378486726.1">
    <property type="nucleotide sequence ID" value="NZ_JBHUFB010000013.1"/>
</dbReference>
<feature type="domain" description="Arabinofuranosyltransferase central" evidence="13">
    <location>
        <begin position="217"/>
        <end position="674"/>
    </location>
</feature>
<dbReference type="Gene3D" id="2.60.120.610">
    <property type="entry name" value="arabinofuranosyltransferase like domain"/>
    <property type="match status" value="1"/>
</dbReference>
<comment type="function">
    <text evidence="1">Arabinosyl transferase responsible for the polymerization of arabinose into the arabinan of arabinogalactan.</text>
</comment>
<feature type="transmembrane region" description="Helical" evidence="12">
    <location>
        <begin position="415"/>
        <end position="442"/>
    </location>
</feature>
<evidence type="ECO:0000256" key="6">
    <source>
        <dbReference type="ARBA" id="ARBA00022679"/>
    </source>
</evidence>
<dbReference type="InterPro" id="IPR040920">
    <property type="entry name" value="Arabino_trans_N"/>
</dbReference>
<feature type="transmembrane region" description="Helical" evidence="12">
    <location>
        <begin position="33"/>
        <end position="52"/>
    </location>
</feature>
<comment type="caution">
    <text evidence="16">The sequence shown here is derived from an EMBL/GenBank/DDBJ whole genome shotgun (WGS) entry which is preliminary data.</text>
</comment>
<evidence type="ECO:0000259" key="15">
    <source>
        <dbReference type="Pfam" id="PF17689"/>
    </source>
</evidence>
<evidence type="ECO:0000313" key="17">
    <source>
        <dbReference type="Proteomes" id="UP001597286"/>
    </source>
</evidence>
<dbReference type="Gene3D" id="3.40.190.160">
    <property type="match status" value="1"/>
</dbReference>
<evidence type="ECO:0000256" key="5">
    <source>
        <dbReference type="ARBA" id="ARBA00022676"/>
    </source>
</evidence>
<organism evidence="16 17">
    <name type="scientific">Rhodococcus gannanensis</name>
    <dbReference type="NCBI Taxonomy" id="1960308"/>
    <lineage>
        <taxon>Bacteria</taxon>
        <taxon>Bacillati</taxon>
        <taxon>Actinomycetota</taxon>
        <taxon>Actinomycetes</taxon>
        <taxon>Mycobacteriales</taxon>
        <taxon>Nocardiaceae</taxon>
        <taxon>Rhodococcus</taxon>
    </lineage>
</organism>
<evidence type="ECO:0000256" key="1">
    <source>
        <dbReference type="ARBA" id="ARBA00003001"/>
    </source>
</evidence>
<feature type="transmembrane region" description="Helical" evidence="12">
    <location>
        <begin position="649"/>
        <end position="674"/>
    </location>
</feature>
<feature type="transmembrane region" description="Helical" evidence="12">
    <location>
        <begin position="463"/>
        <end position="482"/>
    </location>
</feature>
<feature type="transmembrane region" description="Helical" evidence="12">
    <location>
        <begin position="556"/>
        <end position="576"/>
    </location>
</feature>
<evidence type="ECO:0000259" key="14">
    <source>
        <dbReference type="Pfam" id="PF14896"/>
    </source>
</evidence>
<comment type="subcellular location">
    <subcellularLocation>
        <location evidence="2">Cell membrane</location>
        <topology evidence="2">Multi-pass membrane protein</topology>
    </subcellularLocation>
</comment>
<protein>
    <submittedName>
        <fullName evidence="16">Arabinosyltransferase domain-containing protein</fullName>
    </submittedName>
</protein>
<feature type="transmembrane region" description="Helical" evidence="12">
    <location>
        <begin position="582"/>
        <end position="605"/>
    </location>
</feature>
<keyword evidence="4" id="KW-1003">Cell membrane</keyword>
<feature type="region of interest" description="Disordered" evidence="11">
    <location>
        <begin position="1"/>
        <end position="27"/>
    </location>
</feature>
<evidence type="ECO:0000256" key="8">
    <source>
        <dbReference type="ARBA" id="ARBA00022989"/>
    </source>
</evidence>
<feature type="region of interest" description="Disordered" evidence="11">
    <location>
        <begin position="791"/>
        <end position="815"/>
    </location>
</feature>
<evidence type="ECO:0000256" key="7">
    <source>
        <dbReference type="ARBA" id="ARBA00022692"/>
    </source>
</evidence>